<dbReference type="Proteomes" id="UP000198356">
    <property type="component" value="Unassembled WGS sequence"/>
</dbReference>
<evidence type="ECO:0000256" key="4">
    <source>
        <dbReference type="SAM" id="SignalP"/>
    </source>
</evidence>
<dbReference type="GO" id="GO:0009251">
    <property type="term" value="P:glucan catabolic process"/>
    <property type="evidence" value="ECO:0007669"/>
    <property type="project" value="TreeGrafter"/>
</dbReference>
<evidence type="ECO:0000313" key="7">
    <source>
        <dbReference type="Proteomes" id="UP000198356"/>
    </source>
</evidence>
<dbReference type="EMBL" id="FZOU01000001">
    <property type="protein sequence ID" value="SNS35030.1"/>
    <property type="molecule type" value="Genomic_DNA"/>
</dbReference>
<dbReference type="PANTHER" id="PTHR31297">
    <property type="entry name" value="GLUCAN ENDO-1,6-BETA-GLUCOSIDASE B"/>
    <property type="match status" value="1"/>
</dbReference>
<accession>A0A239DR98</accession>
<keyword evidence="4" id="KW-0732">Signal</keyword>
<dbReference type="GO" id="GO:0008422">
    <property type="term" value="F:beta-glucosidase activity"/>
    <property type="evidence" value="ECO:0007669"/>
    <property type="project" value="TreeGrafter"/>
</dbReference>
<feature type="domain" description="Glycoside hydrolase family 5" evidence="5">
    <location>
        <begin position="106"/>
        <end position="368"/>
    </location>
</feature>
<evidence type="ECO:0000256" key="3">
    <source>
        <dbReference type="RuleBase" id="RU361153"/>
    </source>
</evidence>
<proteinExistence type="inferred from homology"/>
<name>A0A239DR98_9BACT</name>
<dbReference type="GO" id="GO:0005576">
    <property type="term" value="C:extracellular region"/>
    <property type="evidence" value="ECO:0007669"/>
    <property type="project" value="TreeGrafter"/>
</dbReference>
<comment type="similarity">
    <text evidence="3">Belongs to the glycosyl hydrolase 5 (cellulase A) family.</text>
</comment>
<dbReference type="PANTHER" id="PTHR31297:SF13">
    <property type="entry name" value="PUTATIVE-RELATED"/>
    <property type="match status" value="1"/>
</dbReference>
<keyword evidence="7" id="KW-1185">Reference proteome</keyword>
<dbReference type="SUPFAM" id="SSF51445">
    <property type="entry name" value="(Trans)glycosidases"/>
    <property type="match status" value="1"/>
</dbReference>
<protein>
    <submittedName>
        <fullName evidence="6">Cellulase (Glycosyl hydrolase family 5)</fullName>
    </submittedName>
</protein>
<keyword evidence="2 3" id="KW-0326">Glycosidase</keyword>
<dbReference type="AlphaFoldDB" id="A0A239DR98"/>
<dbReference type="GO" id="GO:0009986">
    <property type="term" value="C:cell surface"/>
    <property type="evidence" value="ECO:0007669"/>
    <property type="project" value="TreeGrafter"/>
</dbReference>
<evidence type="ECO:0000256" key="1">
    <source>
        <dbReference type="ARBA" id="ARBA00022801"/>
    </source>
</evidence>
<feature type="chain" id="PRO_5012218501" evidence="4">
    <location>
        <begin position="34"/>
        <end position="422"/>
    </location>
</feature>
<dbReference type="RefSeq" id="WP_176441551.1">
    <property type="nucleotide sequence ID" value="NZ_FZOU01000001.1"/>
</dbReference>
<reference evidence="6 7" key="1">
    <citation type="submission" date="2017-06" db="EMBL/GenBank/DDBJ databases">
        <authorList>
            <person name="Kim H.J."/>
            <person name="Triplett B.A."/>
        </authorList>
    </citation>
    <scope>NUCLEOTIDE SEQUENCE [LARGE SCALE GENOMIC DNA]</scope>
    <source>
        <strain evidence="6 7">DSM 18704</strain>
    </source>
</reference>
<evidence type="ECO:0000313" key="6">
    <source>
        <dbReference type="EMBL" id="SNS35030.1"/>
    </source>
</evidence>
<sequence length="422" mass="45225">MSMKHLGTPSPRRHATWLLSLAALLLCGVTGQAQLTALHASGTNIVNAAGTTVQLKGVNLGGWFIMEPYMTPIDSSGTYNTDMHGMMVELDSRLGVANEQALLKTYQQSWITTADLDNIHAAGLNAVRIPIWWGMFFPMASQSTSNMRSDSFTVLDSIINACASRNIYVILDMHGALGSQSGNADTGHANDGGSNGTYFSSGADQSLTLWLWEQIASHYSAANFANSAAIAGFDLLNEPTGGTTTQVVGAYNSLYAGIRGVDSTRMLIMETISSTSWAWNNLPSPATNGWTNVVYSTHQYTGVGSTAAQVEAGNTTTINGFNAINTAGYNVPGYVGEYTAYASGYSEWQSTQTEYANAGLSRTAWAYKVNTASGSDFWGWYCPGTTRPTTPNIATDPYATIQSDWSGWTTSPDFVVNTNIHM</sequence>
<organism evidence="6 7">
    <name type="scientific">Granulicella rosea</name>
    <dbReference type="NCBI Taxonomy" id="474952"/>
    <lineage>
        <taxon>Bacteria</taxon>
        <taxon>Pseudomonadati</taxon>
        <taxon>Acidobacteriota</taxon>
        <taxon>Terriglobia</taxon>
        <taxon>Terriglobales</taxon>
        <taxon>Acidobacteriaceae</taxon>
        <taxon>Granulicella</taxon>
    </lineage>
</organism>
<dbReference type="InterPro" id="IPR017853">
    <property type="entry name" value="GH"/>
</dbReference>
<feature type="signal peptide" evidence="4">
    <location>
        <begin position="1"/>
        <end position="33"/>
    </location>
</feature>
<dbReference type="Pfam" id="PF00150">
    <property type="entry name" value="Cellulase"/>
    <property type="match status" value="1"/>
</dbReference>
<dbReference type="Gene3D" id="3.20.20.80">
    <property type="entry name" value="Glycosidases"/>
    <property type="match status" value="1"/>
</dbReference>
<keyword evidence="1 3" id="KW-0378">Hydrolase</keyword>
<evidence type="ECO:0000256" key="2">
    <source>
        <dbReference type="ARBA" id="ARBA00023295"/>
    </source>
</evidence>
<evidence type="ECO:0000259" key="5">
    <source>
        <dbReference type="Pfam" id="PF00150"/>
    </source>
</evidence>
<dbReference type="InterPro" id="IPR050386">
    <property type="entry name" value="Glycosyl_hydrolase_5"/>
</dbReference>
<dbReference type="InterPro" id="IPR001547">
    <property type="entry name" value="Glyco_hydro_5"/>
</dbReference>
<gene>
    <name evidence="6" type="ORF">SAMN05421770_101613</name>
</gene>